<dbReference type="EMBL" id="UINC01037997">
    <property type="protein sequence ID" value="SVB34334.1"/>
    <property type="molecule type" value="Genomic_DNA"/>
</dbReference>
<dbReference type="AlphaFoldDB" id="A0A382D8G9"/>
<gene>
    <name evidence="1" type="ORF">METZ01_LOCUS187188</name>
</gene>
<accession>A0A382D8G9</accession>
<evidence type="ECO:0008006" key="2">
    <source>
        <dbReference type="Google" id="ProtNLM"/>
    </source>
</evidence>
<organism evidence="1">
    <name type="scientific">marine metagenome</name>
    <dbReference type="NCBI Taxonomy" id="408172"/>
    <lineage>
        <taxon>unclassified sequences</taxon>
        <taxon>metagenomes</taxon>
        <taxon>ecological metagenomes</taxon>
    </lineage>
</organism>
<sequence>MPQLRNRHCLVLEHQTHISSQSGCTVCKIDDLDKLPDVTQVLHLGAKIRGNRRDIYKANLNLTERLIKFCESRKAKMIFISTINVRLKLLNLYSQSKLDAENLILQSGIDYHIIRPSYLFDPALEVNLVNLDSIFALMKWFPFVPILPFEAKVQPLAVEELIRLILMLLNHSCTNSIWEIAGPKTRDIQEMIHSYLRFRGMRFKSLTLYPWTGLLLKLFAGTTLAKFFQNKIIEGEEKGVIRKLGLIEQPF</sequence>
<proteinExistence type="predicted"/>
<dbReference type="SUPFAM" id="SSF51735">
    <property type="entry name" value="NAD(P)-binding Rossmann-fold domains"/>
    <property type="match status" value="1"/>
</dbReference>
<reference evidence="1" key="1">
    <citation type="submission" date="2018-05" db="EMBL/GenBank/DDBJ databases">
        <authorList>
            <person name="Lanie J.A."/>
            <person name="Ng W.-L."/>
            <person name="Kazmierczak K.M."/>
            <person name="Andrzejewski T.M."/>
            <person name="Davidsen T.M."/>
            <person name="Wayne K.J."/>
            <person name="Tettelin H."/>
            <person name="Glass J.I."/>
            <person name="Rusch D."/>
            <person name="Podicherti R."/>
            <person name="Tsui H.-C.T."/>
            <person name="Winkler M.E."/>
        </authorList>
    </citation>
    <scope>NUCLEOTIDE SEQUENCE</scope>
</reference>
<name>A0A382D8G9_9ZZZZ</name>
<dbReference type="InterPro" id="IPR036291">
    <property type="entry name" value="NAD(P)-bd_dom_sf"/>
</dbReference>
<dbReference type="Gene3D" id="3.40.50.720">
    <property type="entry name" value="NAD(P)-binding Rossmann-like Domain"/>
    <property type="match status" value="1"/>
</dbReference>
<evidence type="ECO:0000313" key="1">
    <source>
        <dbReference type="EMBL" id="SVB34334.1"/>
    </source>
</evidence>
<protein>
    <recommendedName>
        <fullName evidence="2">NAD(P)-binding domain-containing protein</fullName>
    </recommendedName>
</protein>